<dbReference type="Proteomes" id="UP001596403">
    <property type="component" value="Unassembled WGS sequence"/>
</dbReference>
<name>A0ABW1YV09_9RHOB</name>
<dbReference type="SUPFAM" id="SSF51735">
    <property type="entry name" value="NAD(P)-binding Rossmann-fold domains"/>
    <property type="match status" value="1"/>
</dbReference>
<comment type="caution">
    <text evidence="1">The sequence shown here is derived from an EMBL/GenBank/DDBJ whole genome shotgun (WGS) entry which is preliminary data.</text>
</comment>
<dbReference type="EMBL" id="JBHSWA010000001">
    <property type="protein sequence ID" value="MFC6641072.1"/>
    <property type="molecule type" value="Genomic_DNA"/>
</dbReference>
<dbReference type="InterPro" id="IPR036291">
    <property type="entry name" value="NAD(P)-bd_dom_sf"/>
</dbReference>
<dbReference type="Gene3D" id="3.30.1780.10">
    <property type="entry name" value="ornithine cyclodeaminase, domain 1"/>
    <property type="match status" value="1"/>
</dbReference>
<accession>A0ABW1YV09</accession>
<dbReference type="RefSeq" id="WP_386280766.1">
    <property type="nucleotide sequence ID" value="NZ_JBHSWA010000001.1"/>
</dbReference>
<protein>
    <recommendedName>
        <fullName evidence="3">Ornithine cyclodeaminase</fullName>
    </recommendedName>
</protein>
<proteinExistence type="predicted"/>
<evidence type="ECO:0000313" key="2">
    <source>
        <dbReference type="Proteomes" id="UP001596403"/>
    </source>
</evidence>
<evidence type="ECO:0000313" key="1">
    <source>
        <dbReference type="EMBL" id="MFC6641072.1"/>
    </source>
</evidence>
<gene>
    <name evidence="1" type="ORF">ACFQAU_04250</name>
</gene>
<dbReference type="InterPro" id="IPR023401">
    <property type="entry name" value="ODC_N"/>
</dbReference>
<evidence type="ECO:0008006" key="3">
    <source>
        <dbReference type="Google" id="ProtNLM"/>
    </source>
</evidence>
<organism evidence="1 2">
    <name type="scientific">Sulfitobacter profundi</name>
    <dbReference type="NCBI Taxonomy" id="2679961"/>
    <lineage>
        <taxon>Bacteria</taxon>
        <taxon>Pseudomonadati</taxon>
        <taxon>Pseudomonadota</taxon>
        <taxon>Alphaproteobacteria</taxon>
        <taxon>Rhodobacterales</taxon>
        <taxon>Roseobacteraceae</taxon>
        <taxon>Sulfitobacter</taxon>
    </lineage>
</organism>
<sequence length="105" mass="11473">MSALIGHEALEAALGWPDLIGQLRDWYCGNAVQAPDRQVLSIAQPDGSEASLLIMPAWVPGESIGVKVVTFFPATPPKGARRSMQGICCLMAKPDRCRRRWMATH</sequence>
<keyword evidence="2" id="KW-1185">Reference proteome</keyword>
<reference evidence="2" key="1">
    <citation type="journal article" date="2019" name="Int. J. Syst. Evol. Microbiol.">
        <title>The Global Catalogue of Microorganisms (GCM) 10K type strain sequencing project: providing services to taxonomists for standard genome sequencing and annotation.</title>
        <authorList>
            <consortium name="The Broad Institute Genomics Platform"/>
            <consortium name="The Broad Institute Genome Sequencing Center for Infectious Disease"/>
            <person name="Wu L."/>
            <person name="Ma J."/>
        </authorList>
    </citation>
    <scope>NUCLEOTIDE SEQUENCE [LARGE SCALE GENOMIC DNA]</scope>
    <source>
        <strain evidence="2">NBRC 111368</strain>
    </source>
</reference>